<evidence type="ECO:0000256" key="1">
    <source>
        <dbReference type="SAM" id="Phobius"/>
    </source>
</evidence>
<accession>A0A1P9WSQ2</accession>
<evidence type="ECO:0000313" key="2">
    <source>
        <dbReference type="EMBL" id="AQG78380.1"/>
    </source>
</evidence>
<dbReference type="RefSeq" id="WP_077129822.1">
    <property type="nucleotide sequence ID" value="NZ_CP014263.1"/>
</dbReference>
<keyword evidence="3" id="KW-1185">Reference proteome</keyword>
<protein>
    <submittedName>
        <fullName evidence="2">Uncharacterized protein</fullName>
    </submittedName>
</protein>
<keyword evidence="1" id="KW-1133">Transmembrane helix</keyword>
<organism evidence="2 3">
    <name type="scientific">Spirosoma montaniterrae</name>
    <dbReference type="NCBI Taxonomy" id="1178516"/>
    <lineage>
        <taxon>Bacteria</taxon>
        <taxon>Pseudomonadati</taxon>
        <taxon>Bacteroidota</taxon>
        <taxon>Cytophagia</taxon>
        <taxon>Cytophagales</taxon>
        <taxon>Cytophagaceae</taxon>
        <taxon>Spirosoma</taxon>
    </lineage>
</organism>
<dbReference type="EMBL" id="CP014263">
    <property type="protein sequence ID" value="AQG78380.1"/>
    <property type="molecule type" value="Genomic_DNA"/>
</dbReference>
<dbReference type="STRING" id="1178516.AWR27_02935"/>
<evidence type="ECO:0000313" key="3">
    <source>
        <dbReference type="Proteomes" id="UP000187941"/>
    </source>
</evidence>
<dbReference type="AlphaFoldDB" id="A0A1P9WSQ2"/>
<dbReference type="PROSITE" id="PS51257">
    <property type="entry name" value="PROKAR_LIPOPROTEIN"/>
    <property type="match status" value="1"/>
</dbReference>
<dbReference type="KEGG" id="smon:AWR27_02935"/>
<feature type="transmembrane region" description="Helical" evidence="1">
    <location>
        <begin position="165"/>
        <end position="198"/>
    </location>
</feature>
<reference evidence="2 3" key="1">
    <citation type="submission" date="2016-01" db="EMBL/GenBank/DDBJ databases">
        <authorList>
            <person name="Oliw E.H."/>
        </authorList>
    </citation>
    <scope>NUCLEOTIDE SEQUENCE [LARGE SCALE GENOMIC DNA]</scope>
    <source>
        <strain evidence="2 3">DY10</strain>
    </source>
</reference>
<keyword evidence="1" id="KW-0472">Membrane</keyword>
<name>A0A1P9WSQ2_9BACT</name>
<dbReference type="OrthoDB" id="959491at2"/>
<dbReference type="Proteomes" id="UP000187941">
    <property type="component" value="Chromosome"/>
</dbReference>
<proteinExistence type="predicted"/>
<keyword evidence="1" id="KW-0812">Transmembrane</keyword>
<sequence length="207" mass="21728">MNTFTKHVATALLGVAFLSSCSRPVAYFQRGPVENYHTPKTETVAVVTPAEAPQPVVVEAPTVDVTPAPAVVAATPASQVEQAQTALKKLDAYVRNDSKLASNKKLAQRMERVNTALAATSAKAAVTTPTAAPQKMTFAQKLMVKKMNKDIKDKMMGKKAMAKSVLVIGAVVAIIGLILILLGVGGLGVIALIVGLVLMLLDLLDVV</sequence>
<gene>
    <name evidence="2" type="ORF">AWR27_02935</name>
</gene>